<evidence type="ECO:0000256" key="3">
    <source>
        <dbReference type="ARBA" id="ARBA00022448"/>
    </source>
</evidence>
<evidence type="ECO:0000313" key="11">
    <source>
        <dbReference type="Proteomes" id="UP000247696"/>
    </source>
</evidence>
<dbReference type="EMBL" id="CP024988">
    <property type="protein sequence ID" value="AWT27439.1"/>
    <property type="molecule type" value="Genomic_DNA"/>
</dbReference>
<feature type="transmembrane region" description="Helical" evidence="9">
    <location>
        <begin position="183"/>
        <end position="202"/>
    </location>
</feature>
<keyword evidence="6 9" id="KW-1133">Transmembrane helix</keyword>
<keyword evidence="3" id="KW-0813">Transport</keyword>
<comment type="similarity">
    <text evidence="2">Belongs to the binding-protein-dependent transport system permease family. FecCD subfamily.</text>
</comment>
<keyword evidence="5 9" id="KW-0812">Transmembrane</keyword>
<proteinExistence type="inferred from homology"/>
<dbReference type="GO" id="GO:0033214">
    <property type="term" value="P:siderophore-iron import into cell"/>
    <property type="evidence" value="ECO:0007669"/>
    <property type="project" value="TreeGrafter"/>
</dbReference>
<feature type="transmembrane region" description="Helical" evidence="9">
    <location>
        <begin position="99"/>
        <end position="119"/>
    </location>
</feature>
<dbReference type="GO" id="GO:0005886">
    <property type="term" value="C:plasma membrane"/>
    <property type="evidence" value="ECO:0007669"/>
    <property type="project" value="UniProtKB-SubCell"/>
</dbReference>
<reference evidence="11" key="1">
    <citation type="submission" date="2017-11" db="EMBL/GenBank/DDBJ databases">
        <title>Otitis media/interna in a cat caused by the recently described species Corynebacterium provencense.</title>
        <authorList>
            <person name="Kittl S."/>
            <person name="Brodard I."/>
            <person name="Rychener L."/>
            <person name="Jores J."/>
            <person name="Roosje P."/>
            <person name="Gobeli Brawand S."/>
        </authorList>
    </citation>
    <scope>NUCLEOTIDE SEQUENCE [LARGE SCALE GENOMIC DNA]</scope>
    <source>
        <strain evidence="11">17KM38</strain>
    </source>
</reference>
<dbReference type="AlphaFoldDB" id="A0A2Z3YT08"/>
<organism evidence="10 11">
    <name type="scientific">Corynebacterium provencense</name>
    <dbReference type="NCBI Taxonomy" id="1737425"/>
    <lineage>
        <taxon>Bacteria</taxon>
        <taxon>Bacillati</taxon>
        <taxon>Actinomycetota</taxon>
        <taxon>Actinomycetes</taxon>
        <taxon>Mycobacteriales</taxon>
        <taxon>Corynebacteriaceae</taxon>
        <taxon>Corynebacterium</taxon>
    </lineage>
</organism>
<evidence type="ECO:0000256" key="4">
    <source>
        <dbReference type="ARBA" id="ARBA00022475"/>
    </source>
</evidence>
<gene>
    <name evidence="10" type="primary">fepG_2</name>
    <name evidence="10" type="ORF">Csp1_26960</name>
</gene>
<dbReference type="InterPro" id="IPR000522">
    <property type="entry name" value="ABC_transptr_permease_BtuC"/>
</dbReference>
<feature type="region of interest" description="Disordered" evidence="8">
    <location>
        <begin position="1"/>
        <end position="20"/>
    </location>
</feature>
<dbReference type="Pfam" id="PF01032">
    <property type="entry name" value="FecCD"/>
    <property type="match status" value="1"/>
</dbReference>
<name>A0A2Z3YT08_9CORY</name>
<protein>
    <submittedName>
        <fullName evidence="10">Ferric enterobactin transport system permease protein FepG</fullName>
    </submittedName>
</protein>
<dbReference type="SUPFAM" id="SSF81345">
    <property type="entry name" value="ABC transporter involved in vitamin B12 uptake, BtuC"/>
    <property type="match status" value="1"/>
</dbReference>
<evidence type="ECO:0000256" key="5">
    <source>
        <dbReference type="ARBA" id="ARBA00022692"/>
    </source>
</evidence>
<evidence type="ECO:0000313" key="10">
    <source>
        <dbReference type="EMBL" id="AWT27439.1"/>
    </source>
</evidence>
<dbReference type="Gene3D" id="1.10.3470.10">
    <property type="entry name" value="ABC transporter involved in vitamin B12 uptake, BtuC"/>
    <property type="match status" value="1"/>
</dbReference>
<dbReference type="CDD" id="cd06550">
    <property type="entry name" value="TM_ABC_iron-siderophores_like"/>
    <property type="match status" value="1"/>
</dbReference>
<sequence>MSTGSVRADAPSTPAAVDEATVPAPTGTWRLQLGQFSFLVSRKIATVSLVATAGCLILVVAAMGLGSTDHGYREVIEVLRGGGSRSVRLIVLEWRMPRILLGVTLGAALGVAGSIFQAVTRNPLGSPDLIGFTMGAQTGILVVVVLFGGGFVSVSLASLVGGLCVGSLIFVLSFRGGFGGLRLILAGIAISSLLGSFNRWLIVRADPDTAYGALKAVTGTLASADWKVGGPCSVAIVVVILVTLTRSRDLRALELGPDLARSLGAKPDRDRAVLVLLGTALVAFATMAAGPIGFVALLAPHIARILVRSSAAPLYLSGVVGAVMLLGADLVSQTMLESLPVGVVTSSVGGLYFMGLLVNEARTKRKWA</sequence>
<dbReference type="GO" id="GO:0022857">
    <property type="term" value="F:transmembrane transporter activity"/>
    <property type="evidence" value="ECO:0007669"/>
    <property type="project" value="InterPro"/>
</dbReference>
<keyword evidence="11" id="KW-1185">Reference proteome</keyword>
<feature type="transmembrane region" description="Helical" evidence="9">
    <location>
        <begin position="272"/>
        <end position="299"/>
    </location>
</feature>
<dbReference type="KEGG" id="cpre:Csp1_26960"/>
<feature type="transmembrane region" description="Helical" evidence="9">
    <location>
        <begin position="338"/>
        <end position="358"/>
    </location>
</feature>
<feature type="transmembrane region" description="Helical" evidence="9">
    <location>
        <begin position="139"/>
        <end position="171"/>
    </location>
</feature>
<evidence type="ECO:0000256" key="9">
    <source>
        <dbReference type="SAM" id="Phobius"/>
    </source>
</evidence>
<dbReference type="PANTHER" id="PTHR30472:SF24">
    <property type="entry name" value="FERRIC ENTEROBACTIN TRANSPORT SYSTEM PERMEASE PROTEIN FEPG"/>
    <property type="match status" value="1"/>
</dbReference>
<evidence type="ECO:0000256" key="6">
    <source>
        <dbReference type="ARBA" id="ARBA00022989"/>
    </source>
</evidence>
<dbReference type="Proteomes" id="UP000247696">
    <property type="component" value="Chromosome"/>
</dbReference>
<keyword evidence="7 9" id="KW-0472">Membrane</keyword>
<dbReference type="InterPro" id="IPR037294">
    <property type="entry name" value="ABC_BtuC-like"/>
</dbReference>
<comment type="subcellular location">
    <subcellularLocation>
        <location evidence="1">Cell membrane</location>
        <topology evidence="1">Multi-pass membrane protein</topology>
    </subcellularLocation>
</comment>
<evidence type="ECO:0000256" key="7">
    <source>
        <dbReference type="ARBA" id="ARBA00023136"/>
    </source>
</evidence>
<evidence type="ECO:0000256" key="2">
    <source>
        <dbReference type="ARBA" id="ARBA00007935"/>
    </source>
</evidence>
<dbReference type="OrthoDB" id="4455417at2"/>
<dbReference type="PANTHER" id="PTHR30472">
    <property type="entry name" value="FERRIC ENTEROBACTIN TRANSPORT SYSTEM PERMEASE PROTEIN"/>
    <property type="match status" value="1"/>
</dbReference>
<dbReference type="RefSeq" id="WP_110482331.1">
    <property type="nucleotide sequence ID" value="NZ_CP024988.1"/>
</dbReference>
<feature type="transmembrane region" description="Helical" evidence="9">
    <location>
        <begin position="311"/>
        <end position="332"/>
    </location>
</feature>
<evidence type="ECO:0000256" key="1">
    <source>
        <dbReference type="ARBA" id="ARBA00004651"/>
    </source>
</evidence>
<keyword evidence="4" id="KW-1003">Cell membrane</keyword>
<feature type="transmembrane region" description="Helical" evidence="9">
    <location>
        <begin position="44"/>
        <end position="65"/>
    </location>
</feature>
<evidence type="ECO:0000256" key="8">
    <source>
        <dbReference type="SAM" id="MobiDB-lite"/>
    </source>
</evidence>
<accession>A0A2Z3YT08</accession>